<evidence type="ECO:0000313" key="4">
    <source>
        <dbReference type="Proteomes" id="UP000199586"/>
    </source>
</evidence>
<feature type="domain" description="FAD dependent oxidoreductase" evidence="2">
    <location>
        <begin position="3"/>
        <end position="385"/>
    </location>
</feature>
<reference evidence="4" key="1">
    <citation type="submission" date="2016-10" db="EMBL/GenBank/DDBJ databases">
        <authorList>
            <person name="Varghese N."/>
            <person name="Submissions S."/>
        </authorList>
    </citation>
    <scope>NUCLEOTIDE SEQUENCE [LARGE SCALE GENOMIC DNA]</scope>
    <source>
        <strain evidence="4">CGMCC 1.9113</strain>
    </source>
</reference>
<keyword evidence="4" id="KW-1185">Reference proteome</keyword>
<dbReference type="Gene3D" id="3.30.9.10">
    <property type="entry name" value="D-Amino Acid Oxidase, subunit A, domain 2"/>
    <property type="match status" value="1"/>
</dbReference>
<dbReference type="GO" id="GO:0005737">
    <property type="term" value="C:cytoplasm"/>
    <property type="evidence" value="ECO:0007669"/>
    <property type="project" value="TreeGrafter"/>
</dbReference>
<dbReference type="STRING" id="634430.SAMN04488241_103247"/>
<evidence type="ECO:0000256" key="1">
    <source>
        <dbReference type="ARBA" id="ARBA00023002"/>
    </source>
</evidence>
<dbReference type="Gene3D" id="3.50.50.60">
    <property type="entry name" value="FAD/NAD(P)-binding domain"/>
    <property type="match status" value="2"/>
</dbReference>
<dbReference type="Proteomes" id="UP000199586">
    <property type="component" value="Unassembled WGS sequence"/>
</dbReference>
<dbReference type="OrthoDB" id="9805337at2"/>
<dbReference type="AlphaFoldDB" id="A0A1I5RIA3"/>
<dbReference type="PANTHER" id="PTHR13847:SF289">
    <property type="entry name" value="GLYCINE OXIDASE"/>
    <property type="match status" value="1"/>
</dbReference>
<evidence type="ECO:0000259" key="2">
    <source>
        <dbReference type="Pfam" id="PF01266"/>
    </source>
</evidence>
<sequence>MTIAVVGGGIIGRSVALSLARQGAPVVIVDPMRDLSAASWGNAGHLATEQVAPLASLAMLRSVPRRLFALGGALDLPPAQASAWLPFAGRLLAASTPGRFAAGSAALGRLLGGAMPAWRRLVAAISAPDLLREEGHFVAWPDAPRAAAGRAAWHAADTGTVRIDDASAAEMAQLHALSPSVAAAIRFTGSGQVGDLNGLAAALEEALATAGVTIVRRQATLVRNGDRVEVPGVAADRIVVAAGIGSRTLMAAAGHPVPLIAERGYHIRGAADRWPADLPPVVFEDRSIIVTRYADAVQVAGFVELGRADAPPDPRKWQRLERHVAELALPIAGPFTRWMGARPTLPDYLPAIGRSTRAANLFYAFGHQHLGLTLAPVTGEMVADMIAGRTPTIDPAPFAIDRFRRIFA</sequence>
<accession>A0A1I5RIA3</accession>
<dbReference type="GO" id="GO:0016491">
    <property type="term" value="F:oxidoreductase activity"/>
    <property type="evidence" value="ECO:0007669"/>
    <property type="project" value="UniProtKB-KW"/>
</dbReference>
<protein>
    <submittedName>
        <fullName evidence="3">D-amino-acid dehydrogenase</fullName>
    </submittedName>
</protein>
<keyword evidence="1" id="KW-0560">Oxidoreductase</keyword>
<dbReference type="EMBL" id="FOXP01000003">
    <property type="protein sequence ID" value="SFP57676.1"/>
    <property type="molecule type" value="Genomic_DNA"/>
</dbReference>
<dbReference type="InterPro" id="IPR006076">
    <property type="entry name" value="FAD-dep_OxRdtase"/>
</dbReference>
<gene>
    <name evidence="3" type="ORF">SAMN04488241_103247</name>
</gene>
<evidence type="ECO:0000313" key="3">
    <source>
        <dbReference type="EMBL" id="SFP57676.1"/>
    </source>
</evidence>
<dbReference type="PANTHER" id="PTHR13847">
    <property type="entry name" value="SARCOSINE DEHYDROGENASE-RELATED"/>
    <property type="match status" value="1"/>
</dbReference>
<dbReference type="InterPro" id="IPR036188">
    <property type="entry name" value="FAD/NAD-bd_sf"/>
</dbReference>
<dbReference type="SUPFAM" id="SSF51905">
    <property type="entry name" value="FAD/NAD(P)-binding domain"/>
    <property type="match status" value="1"/>
</dbReference>
<name>A0A1I5RIA3_9SPHN</name>
<organism evidence="3 4">
    <name type="scientific">Sphingomonas rubra</name>
    <dbReference type="NCBI Taxonomy" id="634430"/>
    <lineage>
        <taxon>Bacteria</taxon>
        <taxon>Pseudomonadati</taxon>
        <taxon>Pseudomonadota</taxon>
        <taxon>Alphaproteobacteria</taxon>
        <taxon>Sphingomonadales</taxon>
        <taxon>Sphingomonadaceae</taxon>
        <taxon>Sphingomonas</taxon>
    </lineage>
</organism>
<dbReference type="SUPFAM" id="SSF54373">
    <property type="entry name" value="FAD-linked reductases, C-terminal domain"/>
    <property type="match status" value="1"/>
</dbReference>
<dbReference type="Pfam" id="PF01266">
    <property type="entry name" value="DAO"/>
    <property type="match status" value="1"/>
</dbReference>
<dbReference type="RefSeq" id="WP_093332364.1">
    <property type="nucleotide sequence ID" value="NZ_FOXP01000003.1"/>
</dbReference>
<proteinExistence type="predicted"/>